<evidence type="ECO:0000256" key="13">
    <source>
        <dbReference type="SAM" id="MobiDB-lite"/>
    </source>
</evidence>
<gene>
    <name evidence="15" type="ORF">SADUNF_Sadunf04G0165400</name>
</gene>
<keyword evidence="9" id="KW-0249">Electron transport</keyword>
<dbReference type="GO" id="GO:0005743">
    <property type="term" value="C:mitochondrial inner membrane"/>
    <property type="evidence" value="ECO:0007669"/>
    <property type="project" value="UniProtKB-SubCell"/>
</dbReference>
<evidence type="ECO:0000256" key="7">
    <source>
        <dbReference type="ARBA" id="ARBA00022692"/>
    </source>
</evidence>
<keyword evidence="16" id="KW-1185">Reference proteome</keyword>
<evidence type="ECO:0000256" key="6">
    <source>
        <dbReference type="ARBA" id="ARBA00022660"/>
    </source>
</evidence>
<keyword evidence="12 14" id="KW-0472">Membrane</keyword>
<evidence type="ECO:0000256" key="14">
    <source>
        <dbReference type="SAM" id="Phobius"/>
    </source>
</evidence>
<dbReference type="InterPro" id="IPR017384">
    <property type="entry name" value="NADH_Ub_cplx-1_asu_su-1"/>
</dbReference>
<comment type="similarity">
    <text evidence="3">Belongs to the complex I NDUFA1 subunit family.</text>
</comment>
<evidence type="ECO:0000256" key="1">
    <source>
        <dbReference type="ARBA" id="ARBA00003195"/>
    </source>
</evidence>
<evidence type="ECO:0000256" key="9">
    <source>
        <dbReference type="ARBA" id="ARBA00022982"/>
    </source>
</evidence>
<reference evidence="15 16" key="1">
    <citation type="submission" date="2020-10" db="EMBL/GenBank/DDBJ databases">
        <title>Plant Genome Project.</title>
        <authorList>
            <person name="Zhang R.-G."/>
        </authorList>
    </citation>
    <scope>NUCLEOTIDE SEQUENCE [LARGE SCALE GENOMIC DNA]</scope>
    <source>
        <strain evidence="15">FAFU-HL-1</strain>
        <tissue evidence="15">Leaf</tissue>
    </source>
</reference>
<evidence type="ECO:0000256" key="11">
    <source>
        <dbReference type="ARBA" id="ARBA00023128"/>
    </source>
</evidence>
<name>A0A835K637_9ROSI</name>
<organism evidence="15 16">
    <name type="scientific">Salix dunnii</name>
    <dbReference type="NCBI Taxonomy" id="1413687"/>
    <lineage>
        <taxon>Eukaryota</taxon>
        <taxon>Viridiplantae</taxon>
        <taxon>Streptophyta</taxon>
        <taxon>Embryophyta</taxon>
        <taxon>Tracheophyta</taxon>
        <taxon>Spermatophyta</taxon>
        <taxon>Magnoliopsida</taxon>
        <taxon>eudicotyledons</taxon>
        <taxon>Gunneridae</taxon>
        <taxon>Pentapetalae</taxon>
        <taxon>rosids</taxon>
        <taxon>fabids</taxon>
        <taxon>Malpighiales</taxon>
        <taxon>Salicaceae</taxon>
        <taxon>Saliceae</taxon>
        <taxon>Salix</taxon>
    </lineage>
</organism>
<comment type="subcellular location">
    <subcellularLocation>
        <location evidence="2">Mitochondrion inner membrane</location>
        <topology evidence="2">Single-pass membrane protein</topology>
        <orientation evidence="2">Matrix side</orientation>
    </subcellularLocation>
</comment>
<evidence type="ECO:0000313" key="16">
    <source>
        <dbReference type="Proteomes" id="UP000657918"/>
    </source>
</evidence>
<evidence type="ECO:0000256" key="10">
    <source>
        <dbReference type="ARBA" id="ARBA00022989"/>
    </source>
</evidence>
<evidence type="ECO:0000256" key="5">
    <source>
        <dbReference type="ARBA" id="ARBA00022448"/>
    </source>
</evidence>
<dbReference type="EMBL" id="JADGMS010000004">
    <property type="protein sequence ID" value="KAF9684887.1"/>
    <property type="molecule type" value="Genomic_DNA"/>
</dbReference>
<dbReference type="AlphaFoldDB" id="A0A835K637"/>
<evidence type="ECO:0000256" key="4">
    <source>
        <dbReference type="ARBA" id="ARBA00016392"/>
    </source>
</evidence>
<proteinExistence type="inferred from homology"/>
<dbReference type="OrthoDB" id="1920692at2759"/>
<keyword evidence="5" id="KW-0813">Transport</keyword>
<feature type="region of interest" description="Disordered" evidence="13">
    <location>
        <begin position="53"/>
        <end position="75"/>
    </location>
</feature>
<sequence>MGWRWVEAALPLGIIAGMLCIAGNVQYVIHTKAHGRPKHIGNDIKMQKRENYESSKSVTDTYSTHTPAGRSAGRTDLEKLHSEIQGVAIDLSCGSLSLQTPEDEIKCAFDIPVKQASVSANLVKIPR</sequence>
<comment type="function">
    <text evidence="1">Accessory subunit of the mitochondrial membrane respiratory chain NADH dehydrogenase (Complex I), that is believed not to be involved in catalysis. Complex I functions in the transfer of electrons from NADH to the respiratory chain. The immediate electron acceptor for the enzyme is believed to be ubiquinone.</text>
</comment>
<evidence type="ECO:0000256" key="12">
    <source>
        <dbReference type="ARBA" id="ARBA00023136"/>
    </source>
</evidence>
<feature type="compositionally biased region" description="Polar residues" evidence="13">
    <location>
        <begin position="54"/>
        <end position="66"/>
    </location>
</feature>
<accession>A0A835K637</accession>
<keyword evidence="10 14" id="KW-1133">Transmembrane helix</keyword>
<feature type="transmembrane region" description="Helical" evidence="14">
    <location>
        <begin position="12"/>
        <end position="29"/>
    </location>
</feature>
<evidence type="ECO:0000256" key="3">
    <source>
        <dbReference type="ARBA" id="ARBA00009960"/>
    </source>
</evidence>
<dbReference type="PANTHER" id="PTHR17098">
    <property type="entry name" value="NADH-UBIQUINONE OXIDOREDUCTASE MWFE SUBUNIT"/>
    <property type="match status" value="1"/>
</dbReference>
<keyword evidence="7 14" id="KW-0812">Transmembrane</keyword>
<evidence type="ECO:0000313" key="15">
    <source>
        <dbReference type="EMBL" id="KAF9684887.1"/>
    </source>
</evidence>
<protein>
    <recommendedName>
        <fullName evidence="4">NADH dehydrogenase [ubiquinone] 1 alpha subcomplex subunit 1</fullName>
    </recommendedName>
</protein>
<evidence type="ECO:0000256" key="2">
    <source>
        <dbReference type="ARBA" id="ARBA00004298"/>
    </source>
</evidence>
<dbReference type="Proteomes" id="UP000657918">
    <property type="component" value="Chromosome 4"/>
</dbReference>
<evidence type="ECO:0000256" key="8">
    <source>
        <dbReference type="ARBA" id="ARBA00022792"/>
    </source>
</evidence>
<dbReference type="PANTHER" id="PTHR17098:SF2">
    <property type="entry name" value="NADH DEHYDROGENASE [UBIQUINONE] 1 ALPHA SUBCOMPLEX SUBUNIT 1"/>
    <property type="match status" value="1"/>
</dbReference>
<comment type="caution">
    <text evidence="15">The sequence shown here is derived from an EMBL/GenBank/DDBJ whole genome shotgun (WGS) entry which is preliminary data.</text>
</comment>
<keyword evidence="11" id="KW-0496">Mitochondrion</keyword>
<keyword evidence="6" id="KW-0679">Respiratory chain</keyword>
<keyword evidence="8" id="KW-0999">Mitochondrion inner membrane</keyword>